<dbReference type="Pfam" id="PF17800">
    <property type="entry name" value="NPL"/>
    <property type="match status" value="1"/>
</dbReference>
<dbReference type="EC" id="5.2.1.8" evidence="2 5"/>
<dbReference type="Pfam" id="PF00254">
    <property type="entry name" value="FKBP_C"/>
    <property type="match status" value="1"/>
</dbReference>
<reference evidence="8" key="2">
    <citation type="submission" date="2023-04" db="EMBL/GenBank/DDBJ databases">
        <authorList>
            <person name="Bruccoleri R.E."/>
            <person name="Oakeley E.J."/>
            <person name="Faust A.-M."/>
            <person name="Dessus-Babus S."/>
            <person name="Altorfer M."/>
            <person name="Burckhardt D."/>
            <person name="Oertli M."/>
            <person name="Naumann U."/>
            <person name="Petersen F."/>
            <person name="Wong J."/>
        </authorList>
    </citation>
    <scope>NUCLEOTIDE SEQUENCE</scope>
    <source>
        <strain evidence="8">GSM-AAB239-AS_SAM_17_03QT</strain>
        <tissue evidence="8">Leaf</tissue>
    </source>
</reference>
<evidence type="ECO:0000256" key="2">
    <source>
        <dbReference type="ARBA" id="ARBA00013194"/>
    </source>
</evidence>
<dbReference type="Gene3D" id="3.10.50.40">
    <property type="match status" value="1"/>
</dbReference>
<name>A0AAX6DUJ9_IRIPA</name>
<evidence type="ECO:0000259" key="7">
    <source>
        <dbReference type="PROSITE" id="PS50059"/>
    </source>
</evidence>
<comment type="caution">
    <text evidence="8">The sequence shown here is derived from an EMBL/GenBank/DDBJ whole genome shotgun (WGS) entry which is preliminary data.</text>
</comment>
<dbReference type="InterPro" id="IPR036824">
    <property type="entry name" value="Nucleoplasmin_core_dom_sf"/>
</dbReference>
<dbReference type="InterPro" id="IPR001179">
    <property type="entry name" value="PPIase_FKBP_dom"/>
</dbReference>
<dbReference type="FunFam" id="3.10.50.40:FF:000006">
    <property type="entry name" value="Peptidyl-prolyl cis-trans isomerase"/>
    <property type="match status" value="1"/>
</dbReference>
<feature type="compositionally biased region" description="Basic and acidic residues" evidence="6">
    <location>
        <begin position="389"/>
        <end position="401"/>
    </location>
</feature>
<proteinExistence type="predicted"/>
<feature type="region of interest" description="Disordered" evidence="6">
    <location>
        <begin position="161"/>
        <end position="460"/>
    </location>
</feature>
<feature type="compositionally biased region" description="Basic and acidic residues" evidence="6">
    <location>
        <begin position="229"/>
        <end position="247"/>
    </location>
</feature>
<evidence type="ECO:0000256" key="5">
    <source>
        <dbReference type="PROSITE-ProRule" id="PRU00277"/>
    </source>
</evidence>
<dbReference type="PROSITE" id="PS50059">
    <property type="entry name" value="FKBP_PPIASE"/>
    <property type="match status" value="1"/>
</dbReference>
<accession>A0AAX6DUJ9</accession>
<evidence type="ECO:0000256" key="4">
    <source>
        <dbReference type="ARBA" id="ARBA00023235"/>
    </source>
</evidence>
<reference evidence="8" key="1">
    <citation type="journal article" date="2023" name="GigaByte">
        <title>Genome assembly of the bearded iris, Iris pallida Lam.</title>
        <authorList>
            <person name="Bruccoleri R.E."/>
            <person name="Oakeley E.J."/>
            <person name="Faust A.M.E."/>
            <person name="Altorfer M."/>
            <person name="Dessus-Babus S."/>
            <person name="Burckhardt D."/>
            <person name="Oertli M."/>
            <person name="Naumann U."/>
            <person name="Petersen F."/>
            <person name="Wong J."/>
        </authorList>
    </citation>
    <scope>NUCLEOTIDE SEQUENCE</scope>
    <source>
        <strain evidence="8">GSM-AAB239-AS_SAM_17_03QT</strain>
    </source>
</reference>
<comment type="catalytic activity">
    <reaction evidence="1 5">
        <text>[protein]-peptidylproline (omega=180) = [protein]-peptidylproline (omega=0)</text>
        <dbReference type="Rhea" id="RHEA:16237"/>
        <dbReference type="Rhea" id="RHEA-COMP:10747"/>
        <dbReference type="Rhea" id="RHEA-COMP:10748"/>
        <dbReference type="ChEBI" id="CHEBI:83833"/>
        <dbReference type="ChEBI" id="CHEBI:83834"/>
        <dbReference type="EC" id="5.2.1.8"/>
    </reaction>
</comment>
<feature type="domain" description="PPIase FKBP-type" evidence="7">
    <location>
        <begin position="483"/>
        <end position="570"/>
    </location>
</feature>
<dbReference type="SUPFAM" id="SSF54534">
    <property type="entry name" value="FKBP-like"/>
    <property type="match status" value="1"/>
</dbReference>
<gene>
    <name evidence="8" type="ORF">M6B38_224710</name>
</gene>
<keyword evidence="9" id="KW-1185">Reference proteome</keyword>
<keyword evidence="3 5" id="KW-0697">Rotamase</keyword>
<dbReference type="Gene3D" id="2.60.120.340">
    <property type="entry name" value="Nucleoplasmin core domain"/>
    <property type="match status" value="1"/>
</dbReference>
<sequence>MAFWGIEVKPGKPYTHRHDNARGRLRMCQATLGSGKSASRSVVQCNVGEKAPILLCSLVPDYSETCRLELEFEEEDAVVFSVLGQRSVHLSGYYVGGPCCNLDGDETDSYGEDIAGTDTSGSYDSLDDEDEYESDFIDDDGDEMFLHSPRRKSGVVIEEIIEDEKPSNGNAGRRRLKKKHELSDSDDDDSMRQIVVKQSSPSIFESEDEDGFPISLHSKNKNAANGPEENSKSDDMAVDEDEKRKVDAISQDGETAGEPADTSLPSEIGVENDEKKKKRKKGKVGKPVETATKASAEEKVNEKLDKDQKKEVKKQKVESSGIETDVTENDSKPKKKKGKGKKSETDAVVPVKKTDEEVKEMADEPEKLPTENGQESSVKSKKNRKRKGKDGSLQETEEKAQAIELQKSNTVEQLSNVAPGVESTDDDKKDAKRKKKKNIEKDSFSNQQAKVEAQSHKPRTFPNGLVIEDLAMGKPDGKRASDGSKVSVNYIGKLKNGNIFDSNVGQRPFKFRLGAGQVIKGWDVGVKGMRVGDKRRLTIPPSFGYGERGAGKKIPGNSWLVFDVELVGVQ</sequence>
<evidence type="ECO:0000256" key="6">
    <source>
        <dbReference type="SAM" id="MobiDB-lite"/>
    </source>
</evidence>
<dbReference type="PANTHER" id="PTHR43811:SF19">
    <property type="entry name" value="39 KDA FK506-BINDING NUCLEAR PROTEIN"/>
    <property type="match status" value="1"/>
</dbReference>
<dbReference type="PANTHER" id="PTHR43811">
    <property type="entry name" value="FKBP-TYPE PEPTIDYL-PROLYL CIS-TRANS ISOMERASE FKPA"/>
    <property type="match status" value="1"/>
</dbReference>
<evidence type="ECO:0000313" key="8">
    <source>
        <dbReference type="EMBL" id="KAJ6795483.1"/>
    </source>
</evidence>
<dbReference type="InterPro" id="IPR046357">
    <property type="entry name" value="PPIase_dom_sf"/>
</dbReference>
<feature type="compositionally biased region" description="Polar residues" evidence="6">
    <location>
        <begin position="406"/>
        <end position="416"/>
    </location>
</feature>
<feature type="compositionally biased region" description="Basic and acidic residues" evidence="6">
    <location>
        <begin position="352"/>
        <end position="369"/>
    </location>
</feature>
<feature type="compositionally biased region" description="Basic residues" evidence="6">
    <location>
        <begin position="379"/>
        <end position="388"/>
    </location>
</feature>
<dbReference type="SUPFAM" id="SSF69203">
    <property type="entry name" value="Nucleoplasmin-like core domain"/>
    <property type="match status" value="1"/>
</dbReference>
<dbReference type="GO" id="GO:0003755">
    <property type="term" value="F:peptidyl-prolyl cis-trans isomerase activity"/>
    <property type="evidence" value="ECO:0007669"/>
    <property type="project" value="UniProtKB-KW"/>
</dbReference>
<organism evidence="8 9">
    <name type="scientific">Iris pallida</name>
    <name type="common">Sweet iris</name>
    <dbReference type="NCBI Taxonomy" id="29817"/>
    <lineage>
        <taxon>Eukaryota</taxon>
        <taxon>Viridiplantae</taxon>
        <taxon>Streptophyta</taxon>
        <taxon>Embryophyta</taxon>
        <taxon>Tracheophyta</taxon>
        <taxon>Spermatophyta</taxon>
        <taxon>Magnoliopsida</taxon>
        <taxon>Liliopsida</taxon>
        <taxon>Asparagales</taxon>
        <taxon>Iridaceae</taxon>
        <taxon>Iridoideae</taxon>
        <taxon>Irideae</taxon>
        <taxon>Iris</taxon>
    </lineage>
</organism>
<protein>
    <recommendedName>
        <fullName evidence="2 5">peptidylprolyl isomerase</fullName>
        <ecNumber evidence="2 5">5.2.1.8</ecNumber>
    </recommendedName>
</protein>
<evidence type="ECO:0000256" key="1">
    <source>
        <dbReference type="ARBA" id="ARBA00000971"/>
    </source>
</evidence>
<dbReference type="AlphaFoldDB" id="A0AAX6DUJ9"/>
<dbReference type="Proteomes" id="UP001140949">
    <property type="component" value="Unassembled WGS sequence"/>
</dbReference>
<evidence type="ECO:0000256" key="3">
    <source>
        <dbReference type="ARBA" id="ARBA00023110"/>
    </source>
</evidence>
<dbReference type="EMBL" id="JANAVB010041817">
    <property type="protein sequence ID" value="KAJ6795483.1"/>
    <property type="molecule type" value="Genomic_DNA"/>
</dbReference>
<feature type="compositionally biased region" description="Basic and acidic residues" evidence="6">
    <location>
        <begin position="295"/>
        <end position="317"/>
    </location>
</feature>
<dbReference type="InterPro" id="IPR041232">
    <property type="entry name" value="NPL"/>
</dbReference>
<evidence type="ECO:0000313" key="9">
    <source>
        <dbReference type="Proteomes" id="UP001140949"/>
    </source>
</evidence>
<keyword evidence="4 5" id="KW-0413">Isomerase</keyword>